<dbReference type="PANTHER" id="PTHR32089">
    <property type="entry name" value="METHYL-ACCEPTING CHEMOTAXIS PROTEIN MCPB"/>
    <property type="match status" value="1"/>
</dbReference>
<dbReference type="OrthoDB" id="9814363at2"/>
<evidence type="ECO:0000313" key="13">
    <source>
        <dbReference type="Proteomes" id="UP000199006"/>
    </source>
</evidence>
<dbReference type="GO" id="GO:0005886">
    <property type="term" value="C:plasma membrane"/>
    <property type="evidence" value="ECO:0007669"/>
    <property type="project" value="UniProtKB-SubCell"/>
</dbReference>
<feature type="domain" description="Methyl-accepting transducer" evidence="10">
    <location>
        <begin position="282"/>
        <end position="518"/>
    </location>
</feature>
<dbReference type="Pfam" id="PF00015">
    <property type="entry name" value="MCPsignal"/>
    <property type="match status" value="1"/>
</dbReference>
<proteinExistence type="inferred from homology"/>
<keyword evidence="5 9" id="KW-0472">Membrane</keyword>
<evidence type="ECO:0000256" key="7">
    <source>
        <dbReference type="ARBA" id="ARBA00029447"/>
    </source>
</evidence>
<reference evidence="12 13" key="1">
    <citation type="submission" date="2016-10" db="EMBL/GenBank/DDBJ databases">
        <authorList>
            <person name="de Groot N.N."/>
        </authorList>
    </citation>
    <scope>NUCLEOTIDE SEQUENCE [LARGE SCALE GENOMIC DNA]</scope>
    <source>
        <strain evidence="12 13">ATCC 51327</strain>
    </source>
</reference>
<name>A0A1I4FXY4_9FIRM</name>
<keyword evidence="3 9" id="KW-0812">Transmembrane</keyword>
<evidence type="ECO:0000256" key="5">
    <source>
        <dbReference type="ARBA" id="ARBA00023136"/>
    </source>
</evidence>
<dbReference type="InterPro" id="IPR029151">
    <property type="entry name" value="Sensor-like_sf"/>
</dbReference>
<evidence type="ECO:0000313" key="12">
    <source>
        <dbReference type="EMBL" id="SFL22080.1"/>
    </source>
</evidence>
<dbReference type="GO" id="GO:0004888">
    <property type="term" value="F:transmembrane signaling receptor activity"/>
    <property type="evidence" value="ECO:0007669"/>
    <property type="project" value="InterPro"/>
</dbReference>
<evidence type="ECO:0000256" key="6">
    <source>
        <dbReference type="ARBA" id="ARBA00023224"/>
    </source>
</evidence>
<dbReference type="GO" id="GO:0007165">
    <property type="term" value="P:signal transduction"/>
    <property type="evidence" value="ECO:0007669"/>
    <property type="project" value="UniProtKB-KW"/>
</dbReference>
<accession>A0A1I4FXY4</accession>
<dbReference type="RefSeq" id="WP_089859223.1">
    <property type="nucleotide sequence ID" value="NZ_FOTI01000004.1"/>
</dbReference>
<dbReference type="EMBL" id="FOTI01000004">
    <property type="protein sequence ID" value="SFL22080.1"/>
    <property type="molecule type" value="Genomic_DNA"/>
</dbReference>
<evidence type="ECO:0000259" key="10">
    <source>
        <dbReference type="PROSITE" id="PS50111"/>
    </source>
</evidence>
<keyword evidence="4 9" id="KW-1133">Transmembrane helix</keyword>
<evidence type="ECO:0000256" key="2">
    <source>
        <dbReference type="ARBA" id="ARBA00022475"/>
    </source>
</evidence>
<dbReference type="PROSITE" id="PS50885">
    <property type="entry name" value="HAMP"/>
    <property type="match status" value="1"/>
</dbReference>
<evidence type="ECO:0000256" key="9">
    <source>
        <dbReference type="SAM" id="Phobius"/>
    </source>
</evidence>
<evidence type="ECO:0000259" key="11">
    <source>
        <dbReference type="PROSITE" id="PS50885"/>
    </source>
</evidence>
<evidence type="ECO:0000256" key="3">
    <source>
        <dbReference type="ARBA" id="ARBA00022692"/>
    </source>
</evidence>
<dbReference type="PRINTS" id="PR00260">
    <property type="entry name" value="CHEMTRNSDUCR"/>
</dbReference>
<comment type="similarity">
    <text evidence="7">Belongs to the methyl-accepting chemotaxis (MCP) protein family.</text>
</comment>
<dbReference type="SMART" id="SM00304">
    <property type="entry name" value="HAMP"/>
    <property type="match status" value="1"/>
</dbReference>
<organism evidence="12 13">
    <name type="scientific">Halanaerobium salsuginis</name>
    <dbReference type="NCBI Taxonomy" id="29563"/>
    <lineage>
        <taxon>Bacteria</taxon>
        <taxon>Bacillati</taxon>
        <taxon>Bacillota</taxon>
        <taxon>Clostridia</taxon>
        <taxon>Halanaerobiales</taxon>
        <taxon>Halanaerobiaceae</taxon>
        <taxon>Halanaerobium</taxon>
    </lineage>
</organism>
<sequence>MRLSRLSIKYKILLIVVLGITLLTAGTIFRIREVAVEEAKNTAAVKAAADLAFGYQVVDLKYPGAWHLENGQLYKGETLINDNNQLVDNISQLAKGDIVTIFADRKRVATTVIENGRRAVGTNVDQNVAEVVLKTGEIFNGEADILGALYQTAYQPIRNSNGEIIGIWSVATSLGFVQQLISGITINTAIFSLIATIILIIILLFFVVRLIRPLNDLSQYAEEIAAGNLNLTIAEAYLKKEDEIGTLAAAFQKMLIKLRTVITEITTTVEELGNSSQDLTATGEELSASADEVGNSIQHIASGAEEQSAQVQEVTSLIDTLAEDIDKISANSQEMGKQSQNVVENIKSGNQALTNSKQSFQQVSENTRATSAVIDSLGQSSEKIGQIVNLINDIASQTNLLALNAAIEAARAGEAGRGFSVVADEIRTLAEQAAKATEDISRLIISIQKDVKNTVSKMNQNEVEVDNSVAEINRTADVFVDVTRAADSLSQLISAIERESISMNQNSETARSAVGEIAVVSEEAAHNAEGVAAASIEQSHSTRIIAESAEALVETAGNLADLVRQFKLN</sequence>
<dbReference type="PROSITE" id="PS50111">
    <property type="entry name" value="CHEMOTAXIS_TRANSDUC_2"/>
    <property type="match status" value="1"/>
</dbReference>
<dbReference type="Pfam" id="PF00672">
    <property type="entry name" value="HAMP"/>
    <property type="match status" value="1"/>
</dbReference>
<dbReference type="InterPro" id="IPR004090">
    <property type="entry name" value="Chemotax_Me-accpt_rcpt"/>
</dbReference>
<evidence type="ECO:0000256" key="8">
    <source>
        <dbReference type="PROSITE-ProRule" id="PRU00284"/>
    </source>
</evidence>
<gene>
    <name evidence="12" type="ORF">SAMN02983006_00522</name>
</gene>
<keyword evidence="6 8" id="KW-0807">Transducer</keyword>
<dbReference type="Pfam" id="PF17202">
    <property type="entry name" value="sCache_3_3"/>
    <property type="match status" value="1"/>
</dbReference>
<dbReference type="Gene3D" id="6.10.340.10">
    <property type="match status" value="1"/>
</dbReference>
<dbReference type="InterPro" id="IPR033463">
    <property type="entry name" value="sCache_3"/>
</dbReference>
<dbReference type="SMART" id="SM00283">
    <property type="entry name" value="MA"/>
    <property type="match status" value="1"/>
</dbReference>
<dbReference type="STRING" id="29563.SAMN02983006_00522"/>
<feature type="transmembrane region" description="Helical" evidence="9">
    <location>
        <begin position="12"/>
        <end position="31"/>
    </location>
</feature>
<dbReference type="InterPro" id="IPR004089">
    <property type="entry name" value="MCPsignal_dom"/>
</dbReference>
<keyword evidence="2" id="KW-1003">Cell membrane</keyword>
<dbReference type="GO" id="GO:0006935">
    <property type="term" value="P:chemotaxis"/>
    <property type="evidence" value="ECO:0007669"/>
    <property type="project" value="InterPro"/>
</dbReference>
<dbReference type="SUPFAM" id="SSF58104">
    <property type="entry name" value="Methyl-accepting chemotaxis protein (MCP) signaling domain"/>
    <property type="match status" value="1"/>
</dbReference>
<keyword evidence="13" id="KW-1185">Reference proteome</keyword>
<dbReference type="CDD" id="cd11386">
    <property type="entry name" value="MCP_signal"/>
    <property type="match status" value="1"/>
</dbReference>
<feature type="transmembrane region" description="Helical" evidence="9">
    <location>
        <begin position="189"/>
        <end position="211"/>
    </location>
</feature>
<dbReference type="PANTHER" id="PTHR32089:SF112">
    <property type="entry name" value="LYSOZYME-LIKE PROTEIN-RELATED"/>
    <property type="match status" value="1"/>
</dbReference>
<dbReference type="InterPro" id="IPR003660">
    <property type="entry name" value="HAMP_dom"/>
</dbReference>
<dbReference type="SUPFAM" id="SSF103190">
    <property type="entry name" value="Sensory domain-like"/>
    <property type="match status" value="1"/>
</dbReference>
<evidence type="ECO:0000256" key="4">
    <source>
        <dbReference type="ARBA" id="ARBA00022989"/>
    </source>
</evidence>
<dbReference type="Proteomes" id="UP000199006">
    <property type="component" value="Unassembled WGS sequence"/>
</dbReference>
<dbReference type="Gene3D" id="1.10.287.950">
    <property type="entry name" value="Methyl-accepting chemotaxis protein"/>
    <property type="match status" value="1"/>
</dbReference>
<evidence type="ECO:0000256" key="1">
    <source>
        <dbReference type="ARBA" id="ARBA00004651"/>
    </source>
</evidence>
<feature type="domain" description="HAMP" evidence="11">
    <location>
        <begin position="208"/>
        <end position="263"/>
    </location>
</feature>
<protein>
    <submittedName>
        <fullName evidence="12">Methyl-accepting chemotaxis protein</fullName>
    </submittedName>
</protein>
<dbReference type="AlphaFoldDB" id="A0A1I4FXY4"/>
<comment type="subcellular location">
    <subcellularLocation>
        <location evidence="1">Cell membrane</location>
        <topology evidence="1">Multi-pass membrane protein</topology>
    </subcellularLocation>
</comment>
<dbReference type="CDD" id="cd06225">
    <property type="entry name" value="HAMP"/>
    <property type="match status" value="1"/>
</dbReference>